<accession>A0A484ATQ1</accession>
<name>A0A484ATQ1_DRONA</name>
<feature type="signal peptide" evidence="1">
    <location>
        <begin position="1"/>
        <end position="24"/>
    </location>
</feature>
<gene>
    <name evidence="2" type="ORF">AWZ03_014597</name>
</gene>
<evidence type="ECO:0000313" key="2">
    <source>
        <dbReference type="EMBL" id="TDG38981.1"/>
    </source>
</evidence>
<proteinExistence type="predicted"/>
<dbReference type="Proteomes" id="UP000295192">
    <property type="component" value="Unassembled WGS sequence"/>
</dbReference>
<comment type="caution">
    <text evidence="2">The sequence shown here is derived from an EMBL/GenBank/DDBJ whole genome shotgun (WGS) entry which is preliminary data.</text>
</comment>
<dbReference type="EMBL" id="LSRL02001524">
    <property type="protein sequence ID" value="TDG38981.1"/>
    <property type="molecule type" value="Genomic_DNA"/>
</dbReference>
<evidence type="ECO:0000256" key="1">
    <source>
        <dbReference type="SAM" id="SignalP"/>
    </source>
</evidence>
<feature type="non-terminal residue" evidence="2">
    <location>
        <position position="1"/>
    </location>
</feature>
<feature type="chain" id="PRO_5019742293" evidence="1">
    <location>
        <begin position="25"/>
        <end position="173"/>
    </location>
</feature>
<organism evidence="2 3">
    <name type="scientific">Drosophila navojoa</name>
    <name type="common">Fruit fly</name>
    <dbReference type="NCBI Taxonomy" id="7232"/>
    <lineage>
        <taxon>Eukaryota</taxon>
        <taxon>Metazoa</taxon>
        <taxon>Ecdysozoa</taxon>
        <taxon>Arthropoda</taxon>
        <taxon>Hexapoda</taxon>
        <taxon>Insecta</taxon>
        <taxon>Pterygota</taxon>
        <taxon>Neoptera</taxon>
        <taxon>Endopterygota</taxon>
        <taxon>Diptera</taxon>
        <taxon>Brachycera</taxon>
        <taxon>Muscomorpha</taxon>
        <taxon>Ephydroidea</taxon>
        <taxon>Drosophilidae</taxon>
        <taxon>Drosophila</taxon>
    </lineage>
</organism>
<reference evidence="2 3" key="1">
    <citation type="journal article" date="2019" name="J. Hered.">
        <title>An Improved Genome Assembly for Drosophila navojoa, the Basal Species in the mojavensis Cluster.</title>
        <authorList>
            <person name="Vanderlinde T."/>
            <person name="Dupim E.G."/>
            <person name="Nazario-Yepiz N.O."/>
            <person name="Carvalho A.B."/>
        </authorList>
    </citation>
    <scope>NUCLEOTIDE SEQUENCE [LARGE SCALE GENOMIC DNA]</scope>
    <source>
        <strain evidence="2">Navoj_Jal97</strain>
        <tissue evidence="2">Whole organism</tissue>
    </source>
</reference>
<evidence type="ECO:0000313" key="3">
    <source>
        <dbReference type="Proteomes" id="UP000295192"/>
    </source>
</evidence>
<protein>
    <submittedName>
        <fullName evidence="2">Uncharacterized protein</fullName>
    </submittedName>
</protein>
<keyword evidence="3" id="KW-1185">Reference proteome</keyword>
<sequence length="173" mass="17907">PPVALALVRVAMAISPIWRMLSLAAGDAPAAPLLRWGIAVITCTSGHRRRLQVDTGVGFFVPPTGWRAAQPLANPRAAIPATALLSRRKEVCRCSIGLLGGGGVGSAATVSSAAVEDETAASPVAAVSGFDAPGDWTPVCPPGLLLVPLQRSRRPATEDQLNNNIIQQYLSIG</sequence>
<dbReference type="AlphaFoldDB" id="A0A484ATQ1"/>
<keyword evidence="1" id="KW-0732">Signal</keyword>